<keyword evidence="3" id="KW-1185">Reference proteome</keyword>
<organism evidence="2 3">
    <name type="scientific">Thanatephorus cucumeris (strain AG1-IB / isolate 7/3/14)</name>
    <name type="common">Lettuce bottom rot fungus</name>
    <name type="synonym">Rhizoctonia solani</name>
    <dbReference type="NCBI Taxonomy" id="1108050"/>
    <lineage>
        <taxon>Eukaryota</taxon>
        <taxon>Fungi</taxon>
        <taxon>Dikarya</taxon>
        <taxon>Basidiomycota</taxon>
        <taxon>Agaricomycotina</taxon>
        <taxon>Agaricomycetes</taxon>
        <taxon>Cantharellales</taxon>
        <taxon>Ceratobasidiaceae</taxon>
        <taxon>Rhizoctonia</taxon>
        <taxon>Rhizoctonia solani AG-1</taxon>
    </lineage>
</organism>
<accession>A0A0B7FGY0</accession>
<feature type="region of interest" description="Disordered" evidence="1">
    <location>
        <begin position="254"/>
        <end position="307"/>
    </location>
</feature>
<feature type="compositionally biased region" description="Basic and acidic residues" evidence="1">
    <location>
        <begin position="129"/>
        <end position="139"/>
    </location>
</feature>
<feature type="compositionally biased region" description="Polar residues" evidence="1">
    <location>
        <begin position="265"/>
        <end position="274"/>
    </location>
</feature>
<sequence length="461" mass="49242">MSLIGSVVERSPNATGSTTSMTPFPVSSDPKTGFPAVTHRSQRQRKSAFRQNMEAARPVNRDGTIPVVKPLSEVAGERSVDPSDAWRSTMETENARKVALMTDEEREEELRQLSSKFGDIAELRSILGRAKDSRPKADNKGTTSPTLEEVSDEDNPKAPPLEAPSSPLVHNPQHRVATPPRPVLSRRSSVSGVPRTGANTPGTPGVRFAQVTPRDVFTYPSAPTSPRRTTLLIEAPRAEGGENVTKLQWRGKIPSATEPTKIEQTELQPGSTESAGGAVSDEIKKPEPAHPLSQVISSSPSSSSPELKLAPVLSINAPGPAQTRADASTSNMAFPRLDPIDTWATPEAIRQQYFPNEPKDNPNLAWMADLPEIPDTPVTSEFAYIDGMGEKVTIGEQVGFGLDGAPIPEEIAKEMPAHSGLHHNSRGIAGKSESTWVWACKAGVGAVCVGVAAAVSLKAAF</sequence>
<dbReference type="AlphaFoldDB" id="A0A0B7FGY0"/>
<dbReference type="EMBL" id="LN679125">
    <property type="protein sequence ID" value="CEL56895.1"/>
    <property type="molecule type" value="Genomic_DNA"/>
</dbReference>
<protein>
    <submittedName>
        <fullName evidence="2">Uncharacterized protein</fullName>
    </submittedName>
</protein>
<reference evidence="2 3" key="1">
    <citation type="submission" date="2014-11" db="EMBL/GenBank/DDBJ databases">
        <authorList>
            <person name="Wibberg Daniel"/>
        </authorList>
    </citation>
    <scope>NUCLEOTIDE SEQUENCE [LARGE SCALE GENOMIC DNA]</scope>
    <source>
        <strain evidence="2">Rhizoctonia solani AG1-IB 7/3/14</strain>
    </source>
</reference>
<name>A0A0B7FGY0_THACB</name>
<evidence type="ECO:0000313" key="3">
    <source>
        <dbReference type="Proteomes" id="UP000059188"/>
    </source>
</evidence>
<dbReference type="STRING" id="1108050.A0A0B7FGY0"/>
<dbReference type="OrthoDB" id="10532507at2759"/>
<feature type="region of interest" description="Disordered" evidence="1">
    <location>
        <begin position="1"/>
        <end position="66"/>
    </location>
</feature>
<dbReference type="Proteomes" id="UP000059188">
    <property type="component" value="Unassembled WGS sequence"/>
</dbReference>
<feature type="region of interest" description="Disordered" evidence="1">
    <location>
        <begin position="129"/>
        <end position="208"/>
    </location>
</feature>
<proteinExistence type="predicted"/>
<evidence type="ECO:0000256" key="1">
    <source>
        <dbReference type="SAM" id="MobiDB-lite"/>
    </source>
</evidence>
<gene>
    <name evidence="2" type="ORF">RSOLAG1IB_08173</name>
</gene>
<feature type="compositionally biased region" description="Polar residues" evidence="1">
    <location>
        <begin position="12"/>
        <end position="22"/>
    </location>
</feature>
<feature type="compositionally biased region" description="Low complexity" evidence="1">
    <location>
        <begin position="183"/>
        <end position="195"/>
    </location>
</feature>
<evidence type="ECO:0000313" key="2">
    <source>
        <dbReference type="EMBL" id="CEL56895.1"/>
    </source>
</evidence>